<proteinExistence type="predicted"/>
<dbReference type="InterPro" id="IPR007433">
    <property type="entry name" value="DUF481"/>
</dbReference>
<dbReference type="EMBL" id="CP046056">
    <property type="protein sequence ID" value="QQD23079.1"/>
    <property type="molecule type" value="Genomic_DNA"/>
</dbReference>
<sequence>MRTPSALFTASLLALMSSPAVMAAEEEKSAWSGSAELGSIRTSGNTSTSSTTGKFEVKHTGAQWDSRLRLTSLNSKDDGETSKEKYTAGVQFDRNFSETTYLAITADQERDRFSGFKYQGTAGFGFGYRAINTDTMHLDLEAGPGYRRDKVDDTGEIQEEAIGRLALKYQWTINEAVKFFEEFTADMGADNNIYRSETGLQSRLNGSLAMNLSYKIKYVDEVPLGSDNKDTEFGVTLVYSF</sequence>
<name>A0A9X7UU70_9GAMM</name>
<feature type="signal peptide" evidence="2">
    <location>
        <begin position="1"/>
        <end position="23"/>
    </location>
</feature>
<protein>
    <submittedName>
        <fullName evidence="3">DUF481 domain-containing protein</fullName>
    </submittedName>
</protein>
<dbReference type="Pfam" id="PF04338">
    <property type="entry name" value="DUF481"/>
    <property type="match status" value="1"/>
</dbReference>
<accession>A0A9X7UU70</accession>
<feature type="region of interest" description="Disordered" evidence="1">
    <location>
        <begin position="33"/>
        <end position="56"/>
    </location>
</feature>
<organism evidence="3 4">
    <name type="scientific">Venatoribacter cucullus</name>
    <dbReference type="NCBI Taxonomy" id="2661630"/>
    <lineage>
        <taxon>Bacteria</taxon>
        <taxon>Pseudomonadati</taxon>
        <taxon>Pseudomonadota</taxon>
        <taxon>Gammaproteobacteria</taxon>
        <taxon>Oceanospirillales</taxon>
        <taxon>Oceanospirillaceae</taxon>
        <taxon>Venatoribacter</taxon>
    </lineage>
</organism>
<dbReference type="RefSeq" id="WP_228345593.1">
    <property type="nucleotide sequence ID" value="NZ_CP046056.1"/>
</dbReference>
<feature type="compositionally biased region" description="Low complexity" evidence="1">
    <location>
        <begin position="38"/>
        <end position="53"/>
    </location>
</feature>
<evidence type="ECO:0000256" key="2">
    <source>
        <dbReference type="SAM" id="SignalP"/>
    </source>
</evidence>
<keyword evidence="2" id="KW-0732">Signal</keyword>
<gene>
    <name evidence="3" type="ORF">GJQ55_00695</name>
</gene>
<feature type="chain" id="PRO_5040980717" evidence="2">
    <location>
        <begin position="24"/>
        <end position="241"/>
    </location>
</feature>
<evidence type="ECO:0000256" key="1">
    <source>
        <dbReference type="SAM" id="MobiDB-lite"/>
    </source>
</evidence>
<reference evidence="3 4" key="1">
    <citation type="submission" date="2019-11" db="EMBL/GenBank/DDBJ databases">
        <title>Venatorbacter sp. nov. a predator of Campylobacter and other Gram-negative bacteria.</title>
        <authorList>
            <person name="Saeedi A."/>
            <person name="Cummings N.J."/>
            <person name="Connerton I.F."/>
            <person name="Connerton P.L."/>
        </authorList>
    </citation>
    <scope>NUCLEOTIDE SEQUENCE [LARGE SCALE GENOMIC DNA]</scope>
    <source>
        <strain evidence="3">XL5</strain>
    </source>
</reference>
<dbReference type="Proteomes" id="UP000596074">
    <property type="component" value="Chromosome"/>
</dbReference>
<dbReference type="KEGG" id="vcw:GJQ55_00695"/>
<evidence type="ECO:0000313" key="4">
    <source>
        <dbReference type="Proteomes" id="UP000596074"/>
    </source>
</evidence>
<keyword evidence="4" id="KW-1185">Reference proteome</keyword>
<dbReference type="AlphaFoldDB" id="A0A9X7UU70"/>
<evidence type="ECO:0000313" key="3">
    <source>
        <dbReference type="EMBL" id="QQD23079.1"/>
    </source>
</evidence>